<reference evidence="2 3" key="1">
    <citation type="submission" date="2014-04" db="EMBL/GenBank/DDBJ databases">
        <title>Genome evolution of avian class.</title>
        <authorList>
            <person name="Zhang G."/>
            <person name="Li C."/>
        </authorList>
    </citation>
    <scope>NUCLEOTIDE SEQUENCE [LARGE SCALE GENOMIC DNA]</scope>
    <source>
        <strain evidence="2">BGI_N300</strain>
    </source>
</reference>
<dbReference type="EMBL" id="KL217895">
    <property type="protein sequence ID" value="KFO99868.1"/>
    <property type="molecule type" value="Genomic_DNA"/>
</dbReference>
<dbReference type="AlphaFoldDB" id="A0A091HUB2"/>
<keyword evidence="3" id="KW-1185">Reference proteome</keyword>
<feature type="compositionally biased region" description="Basic and acidic residues" evidence="1">
    <location>
        <begin position="8"/>
        <end position="19"/>
    </location>
</feature>
<accession>A0A091HUB2</accession>
<dbReference type="Proteomes" id="UP000054308">
    <property type="component" value="Unassembled WGS sequence"/>
</dbReference>
<evidence type="ECO:0000256" key="1">
    <source>
        <dbReference type="SAM" id="MobiDB-lite"/>
    </source>
</evidence>
<feature type="region of interest" description="Disordered" evidence="1">
    <location>
        <begin position="1"/>
        <end position="46"/>
    </location>
</feature>
<protein>
    <submittedName>
        <fullName evidence="2">Uncharacterized protein</fullName>
    </submittedName>
</protein>
<feature type="compositionally biased region" description="Basic residues" evidence="1">
    <location>
        <begin position="20"/>
        <end position="34"/>
    </location>
</feature>
<sequence>MSSHKGKKELAEESKGDGKHSRKKRERLLKKRFSRLSLFSASPKNK</sequence>
<organism evidence="2 3">
    <name type="scientific">Calypte anna</name>
    <name type="common">Anna's hummingbird</name>
    <name type="synonym">Archilochus anna</name>
    <dbReference type="NCBI Taxonomy" id="9244"/>
    <lineage>
        <taxon>Eukaryota</taxon>
        <taxon>Metazoa</taxon>
        <taxon>Chordata</taxon>
        <taxon>Craniata</taxon>
        <taxon>Vertebrata</taxon>
        <taxon>Euteleostomi</taxon>
        <taxon>Archelosauria</taxon>
        <taxon>Archosauria</taxon>
        <taxon>Dinosauria</taxon>
        <taxon>Saurischia</taxon>
        <taxon>Theropoda</taxon>
        <taxon>Coelurosauria</taxon>
        <taxon>Aves</taxon>
        <taxon>Neognathae</taxon>
        <taxon>Neoaves</taxon>
        <taxon>Strisores</taxon>
        <taxon>Apodiformes</taxon>
        <taxon>Trochilidae</taxon>
        <taxon>Calypte</taxon>
    </lineage>
</organism>
<evidence type="ECO:0000313" key="3">
    <source>
        <dbReference type="Proteomes" id="UP000054308"/>
    </source>
</evidence>
<feature type="non-terminal residue" evidence="2">
    <location>
        <position position="46"/>
    </location>
</feature>
<name>A0A091HUB2_CALAN</name>
<evidence type="ECO:0000313" key="2">
    <source>
        <dbReference type="EMBL" id="KFO99868.1"/>
    </source>
</evidence>
<gene>
    <name evidence="2" type="ORF">N300_10810</name>
</gene>
<proteinExistence type="predicted"/>